<protein>
    <submittedName>
        <fullName evidence="2">Uncharacterized protein</fullName>
    </submittedName>
</protein>
<feature type="region of interest" description="Disordered" evidence="1">
    <location>
        <begin position="591"/>
        <end position="619"/>
    </location>
</feature>
<evidence type="ECO:0000256" key="1">
    <source>
        <dbReference type="SAM" id="MobiDB-lite"/>
    </source>
</evidence>
<sequence>MRPAALNQQRSRLNISLQMATTGPGMSLNGLLSGKQAKAKIEGCRSPIIGGKTKQGGVQLDGHFLEQFEAYRRRSRFHVKFEAEEMYINQVRSFSPVEIKETLGDFQLKIKQSQFKTLVPYQKSHSPMNKEECQQQPQQKRSKPCKQLAESPSIFKSKIRLGTNFIQKVSSTQKDFPIEHAITGYNLKPALSPTNQLKQPLERKADHSSLIIPGSDLLRETTLAMQTLPSLTIAQQPIHNTTLSLDSGEAINQEIQTVDMLSIGYQDSNIDGLANMVDTLITSEQLLDDATFLTEYQQNLQENTLVQTPMEPLPIPRKSLLFEFSPRASDEVYQQSITMRRSVFKRQKPTTLTHSPKFAQVPEYVDPKVQRERKIQEIREAMKLKKLESIGQEIEKYKVQKLQKEESLQRLREVNHRKHGQRMQQRSPFQGGATVMNQESSHNFFTISSSRFLKKGSVFGGNSNRNINPSFAQSSSLSGGMQVVSQKLQNPLLTSKDRTPLANLTSEVQLDYSSVKKSIADKSRQPLQIYEIKGLVPKHMNASFESMRSSARQLTDWANGQPIEKNEIESPNPLKSPDSLHTLIMVGSRNAITHNNSEPDILKPKNYNTIDSPDLAQYN</sequence>
<dbReference type="EMBL" id="RRYP01001628">
    <property type="protein sequence ID" value="TNV85685.1"/>
    <property type="molecule type" value="Genomic_DNA"/>
</dbReference>
<name>A0A8J8T8J7_HALGN</name>
<gene>
    <name evidence="2" type="ORF">FGO68_gene5170</name>
</gene>
<comment type="caution">
    <text evidence="2">The sequence shown here is derived from an EMBL/GenBank/DDBJ whole genome shotgun (WGS) entry which is preliminary data.</text>
</comment>
<organism evidence="2 3">
    <name type="scientific">Halteria grandinella</name>
    <dbReference type="NCBI Taxonomy" id="5974"/>
    <lineage>
        <taxon>Eukaryota</taxon>
        <taxon>Sar</taxon>
        <taxon>Alveolata</taxon>
        <taxon>Ciliophora</taxon>
        <taxon>Intramacronucleata</taxon>
        <taxon>Spirotrichea</taxon>
        <taxon>Stichotrichia</taxon>
        <taxon>Sporadotrichida</taxon>
        <taxon>Halteriidae</taxon>
        <taxon>Halteria</taxon>
    </lineage>
</organism>
<dbReference type="AlphaFoldDB" id="A0A8J8T8J7"/>
<evidence type="ECO:0000313" key="3">
    <source>
        <dbReference type="Proteomes" id="UP000785679"/>
    </source>
</evidence>
<keyword evidence="3" id="KW-1185">Reference proteome</keyword>
<dbReference type="Proteomes" id="UP000785679">
    <property type="component" value="Unassembled WGS sequence"/>
</dbReference>
<proteinExistence type="predicted"/>
<evidence type="ECO:0000313" key="2">
    <source>
        <dbReference type="EMBL" id="TNV85685.1"/>
    </source>
</evidence>
<feature type="region of interest" description="Disordered" evidence="1">
    <location>
        <begin position="121"/>
        <end position="149"/>
    </location>
</feature>
<accession>A0A8J8T8J7</accession>
<reference evidence="2" key="1">
    <citation type="submission" date="2019-06" db="EMBL/GenBank/DDBJ databases">
        <authorList>
            <person name="Zheng W."/>
        </authorList>
    </citation>
    <scope>NUCLEOTIDE SEQUENCE</scope>
    <source>
        <strain evidence="2">QDHG01</strain>
    </source>
</reference>